<accession>A0ABY3L9N8</accession>
<keyword evidence="2" id="KW-1185">Reference proteome</keyword>
<name>A0ABY3L9N8_9GAMM</name>
<gene>
    <name evidence="1" type="ORF">D9O29_22600</name>
</gene>
<sequence>MNNVISDLQHLALLEGDLLVVLANVRQGIGTERLSPTELTDAEEDIFSAIYRLHYGLSGGRYADTRCTALVETITNLGMSTEPALFEFAVRSAKFDFRAEQYGECAFF</sequence>
<proteinExistence type="predicted"/>
<evidence type="ECO:0000313" key="1">
    <source>
        <dbReference type="EMBL" id="TXL74550.1"/>
    </source>
</evidence>
<evidence type="ECO:0000313" key="2">
    <source>
        <dbReference type="Proteomes" id="UP000426772"/>
    </source>
</evidence>
<reference evidence="1 2" key="1">
    <citation type="submission" date="2018-10" db="EMBL/GenBank/DDBJ databases">
        <title>Draft genome sequence of Pantoea vagans isolated from corpses of the sugarcane aphid Melanaphis sacchari Zehntner.</title>
        <authorList>
            <person name="Toledo E."/>
            <person name="Pena G."/>
            <person name="Lozano L."/>
        </authorList>
    </citation>
    <scope>NUCLEOTIDE SEQUENCE [LARGE SCALE GENOMIC DNA]</scope>
    <source>
        <strain evidence="1 2">ET-90</strain>
    </source>
</reference>
<protein>
    <submittedName>
        <fullName evidence="1">Uncharacterized protein</fullName>
    </submittedName>
</protein>
<comment type="caution">
    <text evidence="1">The sequence shown here is derived from an EMBL/GenBank/DDBJ whole genome shotgun (WGS) entry which is preliminary data.</text>
</comment>
<organism evidence="1 2">
    <name type="scientific">Pantoea vagans</name>
    <dbReference type="NCBI Taxonomy" id="470934"/>
    <lineage>
        <taxon>Bacteria</taxon>
        <taxon>Pseudomonadati</taxon>
        <taxon>Pseudomonadota</taxon>
        <taxon>Gammaproteobacteria</taxon>
        <taxon>Enterobacterales</taxon>
        <taxon>Erwiniaceae</taxon>
        <taxon>Pantoea</taxon>
    </lineage>
</organism>
<dbReference type="Proteomes" id="UP000426772">
    <property type="component" value="Unassembled WGS sequence"/>
</dbReference>
<dbReference type="EMBL" id="RCNL01000015">
    <property type="protein sequence ID" value="TXL74550.1"/>
    <property type="molecule type" value="Genomic_DNA"/>
</dbReference>
<dbReference type="RefSeq" id="WP_147790082.1">
    <property type="nucleotide sequence ID" value="NZ_RCNL01000015.1"/>
</dbReference>